<sequence length="655" mass="72527">MAAAESRTSLPFDFLRTVIAQTSGDSPPTRMAVEAIRTAPQGTDRDGLLMALLTGPLAQSAPEWLLATAVESDLNREPQPYRTPGHMELACVALSHPACPDEERVRLLRECTEAQLGGLGRRESGAALIRAVVAELHRRSATGLTITPELLTAPTPAQLVLGEHGLHEDVFVAALDCLPSGPDKHDGEEDVEAWLERHRAASDAWDNMWSGILRAQKEHHRPLLAWSAQHPAADRVVREHLLSSLPWHVEPALLEEVAAHDLERFDRAVLLTRISRSCRDGLTPAQARERYAEELAAASQEERDYVERFLDEEMQSGYIQTMACRSAVAWVERASRQTWRFLLNPSEARRLGRPREWLASEELVADLGTRFATISLTALSLWEPDPDSRHPVVRDLGWLHALLVHLPEVPDEARQKARLMVQETRRALSARSGARDYSSSGRSAWEENRRANELIATIMPLITDPVPALPGRRTASLGDPQDIGFKKLADADENVLAAYLDRHTGNDTLVEEALLSFAARSYRKSLTFDDVLARHSAPQHTLLDLTLHLRRRLGGGPDLRGRWAEIMLARPECSAELLRLLPAWSALKARGPRYDTTHPAVAAYVTEALGDSDEAWQRFAASPMSHAGPGAWHRLGDLLDAAVEGAAWPTPPQGR</sequence>
<dbReference type="RefSeq" id="WP_232543573.1">
    <property type="nucleotide sequence ID" value="NZ_AP023439.1"/>
</dbReference>
<accession>A0A7G1NI82</accession>
<protein>
    <submittedName>
        <fullName evidence="1">Uncharacterized protein</fullName>
    </submittedName>
</protein>
<evidence type="ECO:0000313" key="2">
    <source>
        <dbReference type="Proteomes" id="UP000516373"/>
    </source>
</evidence>
<dbReference type="EMBL" id="AP023439">
    <property type="protein sequence ID" value="BCL21982.1"/>
    <property type="molecule type" value="Genomic_DNA"/>
</dbReference>
<dbReference type="AlphaFoldDB" id="A0A7G1NI82"/>
<name>A0A7G1NI82_9ACTN</name>
<organism evidence="1 2">
    <name type="scientific">Streptomyces tuirus</name>
    <dbReference type="NCBI Taxonomy" id="68278"/>
    <lineage>
        <taxon>Bacteria</taxon>
        <taxon>Bacillati</taxon>
        <taxon>Actinomycetota</taxon>
        <taxon>Actinomycetes</taxon>
        <taxon>Kitasatosporales</taxon>
        <taxon>Streptomycetaceae</taxon>
        <taxon>Streptomyces</taxon>
    </lineage>
</organism>
<proteinExistence type="predicted"/>
<evidence type="ECO:0000313" key="1">
    <source>
        <dbReference type="EMBL" id="BCL21982.1"/>
    </source>
</evidence>
<reference evidence="1 2" key="1">
    <citation type="journal article" date="2014" name="Int. J. Syst. Evol. Microbiol.">
        <title>Complete genome sequence of Corynebacterium casei LMG S-19264T (=DSM 44701T), isolated from a smear-ripened cheese.</title>
        <authorList>
            <consortium name="US DOE Joint Genome Institute (JGI-PGF)"/>
            <person name="Walter F."/>
            <person name="Albersmeier A."/>
            <person name="Kalinowski J."/>
            <person name="Ruckert C."/>
        </authorList>
    </citation>
    <scope>NUCLEOTIDE SEQUENCE [LARGE SCALE GENOMIC DNA]</scope>
    <source>
        <strain evidence="1 2">JCM 4255</strain>
    </source>
</reference>
<dbReference type="KEGG" id="stui:GCM10017668_38250"/>
<dbReference type="Proteomes" id="UP000516373">
    <property type="component" value="Chromosome"/>
</dbReference>
<gene>
    <name evidence="1" type="ORF">GCM10017668_38250</name>
</gene>